<sequence>MMNVQSLSLFREKFTWIFSLGLALSSAADIWVTLSLFFLLQNSRSRSLSIDHVIDSLILYTLEIGTLTCLVTVTSMILWVTMHKNLVFLAFYVTIEKLYANSFLATLNTRQGLRHGTKHTSNNVINLEELRLHPSALFNRRSNGDLSQQVQISIEKNVQYDAERV</sequence>
<reference evidence="3 4" key="1">
    <citation type="journal article" date="2019" name="Nat. Ecol. Evol.">
        <title>Megaphylogeny resolves global patterns of mushroom evolution.</title>
        <authorList>
            <person name="Varga T."/>
            <person name="Krizsan K."/>
            <person name="Foldi C."/>
            <person name="Dima B."/>
            <person name="Sanchez-Garcia M."/>
            <person name="Sanchez-Ramirez S."/>
            <person name="Szollosi G.J."/>
            <person name="Szarkandi J.G."/>
            <person name="Papp V."/>
            <person name="Albert L."/>
            <person name="Andreopoulos W."/>
            <person name="Angelini C."/>
            <person name="Antonin V."/>
            <person name="Barry K.W."/>
            <person name="Bougher N.L."/>
            <person name="Buchanan P."/>
            <person name="Buyck B."/>
            <person name="Bense V."/>
            <person name="Catcheside P."/>
            <person name="Chovatia M."/>
            <person name="Cooper J."/>
            <person name="Damon W."/>
            <person name="Desjardin D."/>
            <person name="Finy P."/>
            <person name="Geml J."/>
            <person name="Haridas S."/>
            <person name="Hughes K."/>
            <person name="Justo A."/>
            <person name="Karasinski D."/>
            <person name="Kautmanova I."/>
            <person name="Kiss B."/>
            <person name="Kocsube S."/>
            <person name="Kotiranta H."/>
            <person name="LaButti K.M."/>
            <person name="Lechner B.E."/>
            <person name="Liimatainen K."/>
            <person name="Lipzen A."/>
            <person name="Lukacs Z."/>
            <person name="Mihaltcheva S."/>
            <person name="Morgado L.N."/>
            <person name="Niskanen T."/>
            <person name="Noordeloos M.E."/>
            <person name="Ohm R.A."/>
            <person name="Ortiz-Santana B."/>
            <person name="Ovrebo C."/>
            <person name="Racz N."/>
            <person name="Riley R."/>
            <person name="Savchenko A."/>
            <person name="Shiryaev A."/>
            <person name="Soop K."/>
            <person name="Spirin V."/>
            <person name="Szebenyi C."/>
            <person name="Tomsovsky M."/>
            <person name="Tulloss R.E."/>
            <person name="Uehling J."/>
            <person name="Grigoriev I.V."/>
            <person name="Vagvolgyi C."/>
            <person name="Papp T."/>
            <person name="Martin F.M."/>
            <person name="Miettinen O."/>
            <person name="Hibbett D.S."/>
            <person name="Nagy L.G."/>
        </authorList>
    </citation>
    <scope>NUCLEOTIDE SEQUENCE [LARGE SCALE GENOMIC DNA]</scope>
    <source>
        <strain evidence="3 4">CBS 166.37</strain>
    </source>
</reference>
<dbReference type="EMBL" id="ML213622">
    <property type="protein sequence ID" value="TFK35349.1"/>
    <property type="molecule type" value="Genomic_DNA"/>
</dbReference>
<feature type="domain" description="DUF6534" evidence="2">
    <location>
        <begin position="25"/>
        <end position="111"/>
    </location>
</feature>
<evidence type="ECO:0000259" key="2">
    <source>
        <dbReference type="Pfam" id="PF20152"/>
    </source>
</evidence>
<dbReference type="PANTHER" id="PTHR40465:SF1">
    <property type="entry name" value="DUF6534 DOMAIN-CONTAINING PROTEIN"/>
    <property type="match status" value="1"/>
</dbReference>
<keyword evidence="1" id="KW-0812">Transmembrane</keyword>
<organism evidence="3 4">
    <name type="scientific">Crucibulum laeve</name>
    <dbReference type="NCBI Taxonomy" id="68775"/>
    <lineage>
        <taxon>Eukaryota</taxon>
        <taxon>Fungi</taxon>
        <taxon>Dikarya</taxon>
        <taxon>Basidiomycota</taxon>
        <taxon>Agaricomycotina</taxon>
        <taxon>Agaricomycetes</taxon>
        <taxon>Agaricomycetidae</taxon>
        <taxon>Agaricales</taxon>
        <taxon>Agaricineae</taxon>
        <taxon>Nidulariaceae</taxon>
        <taxon>Crucibulum</taxon>
    </lineage>
</organism>
<feature type="transmembrane region" description="Helical" evidence="1">
    <location>
        <begin position="16"/>
        <end position="40"/>
    </location>
</feature>
<evidence type="ECO:0000313" key="4">
    <source>
        <dbReference type="Proteomes" id="UP000308652"/>
    </source>
</evidence>
<feature type="transmembrane region" description="Helical" evidence="1">
    <location>
        <begin position="60"/>
        <end position="80"/>
    </location>
</feature>
<dbReference type="Pfam" id="PF20152">
    <property type="entry name" value="DUF6534"/>
    <property type="match status" value="1"/>
</dbReference>
<keyword evidence="1" id="KW-0472">Membrane</keyword>
<evidence type="ECO:0000256" key="1">
    <source>
        <dbReference type="SAM" id="Phobius"/>
    </source>
</evidence>
<dbReference type="PANTHER" id="PTHR40465">
    <property type="entry name" value="CHROMOSOME 1, WHOLE GENOME SHOTGUN SEQUENCE"/>
    <property type="match status" value="1"/>
</dbReference>
<dbReference type="Proteomes" id="UP000308652">
    <property type="component" value="Unassembled WGS sequence"/>
</dbReference>
<dbReference type="InterPro" id="IPR045339">
    <property type="entry name" value="DUF6534"/>
</dbReference>
<gene>
    <name evidence="3" type="ORF">BDQ12DRAFT_320941</name>
</gene>
<dbReference type="AlphaFoldDB" id="A0A5C3LQB0"/>
<evidence type="ECO:0000313" key="3">
    <source>
        <dbReference type="EMBL" id="TFK35349.1"/>
    </source>
</evidence>
<keyword evidence="4" id="KW-1185">Reference proteome</keyword>
<dbReference type="STRING" id="68775.A0A5C3LQB0"/>
<keyword evidence="1" id="KW-1133">Transmembrane helix</keyword>
<dbReference type="OrthoDB" id="3206554at2759"/>
<protein>
    <recommendedName>
        <fullName evidence="2">DUF6534 domain-containing protein</fullName>
    </recommendedName>
</protein>
<name>A0A5C3LQB0_9AGAR</name>
<proteinExistence type="predicted"/>
<accession>A0A5C3LQB0</accession>